<evidence type="ECO:0000256" key="4">
    <source>
        <dbReference type="ARBA" id="ARBA00022781"/>
    </source>
</evidence>
<keyword evidence="4" id="KW-0375">Hydrogen ion transport</keyword>
<proteinExistence type="inferred from homology"/>
<dbReference type="STRING" id="1147741.A0A0R3RWE2"/>
<comment type="subcellular location">
    <subcellularLocation>
        <location evidence="1">Membrane</location>
    </subcellularLocation>
</comment>
<evidence type="ECO:0000256" key="2">
    <source>
        <dbReference type="ARBA" id="ARBA00007046"/>
    </source>
</evidence>
<dbReference type="InterPro" id="IPR026015">
    <property type="entry name" value="ATP_synth_OSCP/delta_N_sf"/>
</dbReference>
<name>A0A0R3RWE2_9BILA</name>
<protein>
    <recommendedName>
        <fullName evidence="8">Oligomycin sensitivity conferral protein</fullName>
    </recommendedName>
</protein>
<evidence type="ECO:0000256" key="8">
    <source>
        <dbReference type="ARBA" id="ARBA00033369"/>
    </source>
</evidence>
<evidence type="ECO:0000313" key="10">
    <source>
        <dbReference type="WBParaSite" id="EEL_0000647701-mRNA-1"/>
    </source>
</evidence>
<evidence type="ECO:0000256" key="1">
    <source>
        <dbReference type="ARBA" id="ARBA00004370"/>
    </source>
</evidence>
<dbReference type="GO" id="GO:0016020">
    <property type="term" value="C:membrane"/>
    <property type="evidence" value="ECO:0007669"/>
    <property type="project" value="UniProtKB-SubCell"/>
</dbReference>
<dbReference type="InterPro" id="IPR000711">
    <property type="entry name" value="ATPase_OSCP/dsu"/>
</dbReference>
<evidence type="ECO:0000256" key="6">
    <source>
        <dbReference type="ARBA" id="ARBA00023136"/>
    </source>
</evidence>
<reference evidence="10" key="1">
    <citation type="submission" date="2017-02" db="UniProtKB">
        <authorList>
            <consortium name="WormBaseParasite"/>
        </authorList>
    </citation>
    <scope>IDENTIFICATION</scope>
</reference>
<keyword evidence="3" id="KW-0813">Transport</keyword>
<evidence type="ECO:0000256" key="7">
    <source>
        <dbReference type="ARBA" id="ARBA00023310"/>
    </source>
</evidence>
<dbReference type="AlphaFoldDB" id="A0A0R3RWE2"/>
<dbReference type="Pfam" id="PF00213">
    <property type="entry name" value="OSCP"/>
    <property type="match status" value="1"/>
</dbReference>
<accession>A0A0R3RWE2</accession>
<keyword evidence="5" id="KW-0406">Ion transport</keyword>
<evidence type="ECO:0000256" key="5">
    <source>
        <dbReference type="ARBA" id="ARBA00023065"/>
    </source>
</evidence>
<dbReference type="SUPFAM" id="SSF47928">
    <property type="entry name" value="N-terminal domain of the delta subunit of the F1F0-ATP synthase"/>
    <property type="match status" value="1"/>
</dbReference>
<keyword evidence="7" id="KW-0066">ATP synthesis</keyword>
<dbReference type="Proteomes" id="UP000050640">
    <property type="component" value="Unplaced"/>
</dbReference>
<dbReference type="PRINTS" id="PR00125">
    <property type="entry name" value="ATPASEDELTA"/>
</dbReference>
<keyword evidence="9" id="KW-1185">Reference proteome</keyword>
<keyword evidence="6" id="KW-0472">Membrane</keyword>
<sequence length="109" mass="12226">MQLFLVLLAENGRLNLLKEIMTLFDSIMRAHRGELVVEVITAEQLTKKHEAALREALNKFAKPGQNLQIQMSVKPSILGGMMVSIGDKFIDMSISSQFKKLENILRNAA</sequence>
<evidence type="ECO:0000313" key="9">
    <source>
        <dbReference type="Proteomes" id="UP000050640"/>
    </source>
</evidence>
<organism evidence="9 10">
    <name type="scientific">Elaeophora elaphi</name>
    <dbReference type="NCBI Taxonomy" id="1147741"/>
    <lineage>
        <taxon>Eukaryota</taxon>
        <taxon>Metazoa</taxon>
        <taxon>Ecdysozoa</taxon>
        <taxon>Nematoda</taxon>
        <taxon>Chromadorea</taxon>
        <taxon>Rhabditida</taxon>
        <taxon>Spirurina</taxon>
        <taxon>Spiruromorpha</taxon>
        <taxon>Filarioidea</taxon>
        <taxon>Onchocercidae</taxon>
        <taxon>Elaeophora</taxon>
    </lineage>
</organism>
<dbReference type="NCBIfam" id="TIGR01145">
    <property type="entry name" value="ATP_synt_delta"/>
    <property type="match status" value="1"/>
</dbReference>
<dbReference type="GO" id="GO:0046933">
    <property type="term" value="F:proton-transporting ATP synthase activity, rotational mechanism"/>
    <property type="evidence" value="ECO:0007669"/>
    <property type="project" value="InterPro"/>
</dbReference>
<comment type="similarity">
    <text evidence="2">Belongs to the ATPase delta chain family.</text>
</comment>
<dbReference type="PANTHER" id="PTHR11910">
    <property type="entry name" value="ATP SYNTHASE DELTA CHAIN"/>
    <property type="match status" value="1"/>
</dbReference>
<evidence type="ECO:0000256" key="3">
    <source>
        <dbReference type="ARBA" id="ARBA00022448"/>
    </source>
</evidence>
<dbReference type="WBParaSite" id="EEL_0000647701-mRNA-1">
    <property type="protein sequence ID" value="EEL_0000647701-mRNA-1"/>
    <property type="gene ID" value="EEL_0000647701"/>
</dbReference>